<keyword evidence="1" id="KW-1133">Transmembrane helix</keyword>
<evidence type="ECO:0000313" key="2">
    <source>
        <dbReference type="EMBL" id="JAE30118.1"/>
    </source>
</evidence>
<dbReference type="EMBL" id="GBRH01167778">
    <property type="protein sequence ID" value="JAE30118.1"/>
    <property type="molecule type" value="Transcribed_RNA"/>
</dbReference>
<name>A0A0A9HB69_ARUDO</name>
<reference evidence="2" key="1">
    <citation type="submission" date="2014-09" db="EMBL/GenBank/DDBJ databases">
        <authorList>
            <person name="Magalhaes I.L.F."/>
            <person name="Oliveira U."/>
            <person name="Santos F.R."/>
            <person name="Vidigal T.H.D.A."/>
            <person name="Brescovit A.D."/>
            <person name="Santos A.J."/>
        </authorList>
    </citation>
    <scope>NUCLEOTIDE SEQUENCE</scope>
    <source>
        <tissue evidence="2">Shoot tissue taken approximately 20 cm above the soil surface</tissue>
    </source>
</reference>
<keyword evidence="1" id="KW-0472">Membrane</keyword>
<feature type="transmembrane region" description="Helical" evidence="1">
    <location>
        <begin position="26"/>
        <end position="48"/>
    </location>
</feature>
<sequence>MTMTNNRAKTPLVWWSRGCMTPLTKVQILVCTYLDVVNLIVVCIFSWCRGQKLYFI</sequence>
<proteinExistence type="predicted"/>
<evidence type="ECO:0000256" key="1">
    <source>
        <dbReference type="SAM" id="Phobius"/>
    </source>
</evidence>
<reference evidence="2" key="2">
    <citation type="journal article" date="2015" name="Data Brief">
        <title>Shoot transcriptome of the giant reed, Arundo donax.</title>
        <authorList>
            <person name="Barrero R.A."/>
            <person name="Guerrero F.D."/>
            <person name="Moolhuijzen P."/>
            <person name="Goolsby J.A."/>
            <person name="Tidwell J."/>
            <person name="Bellgard S.E."/>
            <person name="Bellgard M.I."/>
        </authorList>
    </citation>
    <scope>NUCLEOTIDE SEQUENCE</scope>
    <source>
        <tissue evidence="2">Shoot tissue taken approximately 20 cm above the soil surface</tissue>
    </source>
</reference>
<dbReference type="AlphaFoldDB" id="A0A0A9HB69"/>
<organism evidence="2">
    <name type="scientific">Arundo donax</name>
    <name type="common">Giant reed</name>
    <name type="synonym">Donax arundinaceus</name>
    <dbReference type="NCBI Taxonomy" id="35708"/>
    <lineage>
        <taxon>Eukaryota</taxon>
        <taxon>Viridiplantae</taxon>
        <taxon>Streptophyta</taxon>
        <taxon>Embryophyta</taxon>
        <taxon>Tracheophyta</taxon>
        <taxon>Spermatophyta</taxon>
        <taxon>Magnoliopsida</taxon>
        <taxon>Liliopsida</taxon>
        <taxon>Poales</taxon>
        <taxon>Poaceae</taxon>
        <taxon>PACMAD clade</taxon>
        <taxon>Arundinoideae</taxon>
        <taxon>Arundineae</taxon>
        <taxon>Arundo</taxon>
    </lineage>
</organism>
<protein>
    <submittedName>
        <fullName evidence="2">Uncharacterized protein</fullName>
    </submittedName>
</protein>
<keyword evidence="1" id="KW-0812">Transmembrane</keyword>
<accession>A0A0A9HB69</accession>